<dbReference type="AlphaFoldDB" id="A0A080ZUR1"/>
<evidence type="ECO:0000313" key="1">
    <source>
        <dbReference type="EMBL" id="ETO70372.1"/>
    </source>
</evidence>
<sequence length="154" mass="17205">MIWKLHLRATRATRFKCTSSAPQIRLKIGTGAVANKPRSEAANPRSGMNLLATTRRHGIARIRDLMRPEEQEPGKITPLAASNAQLNFMRCCLKMGVVVTVYLFGGTNRPTITRSTRTSSTLTPRRGRSLLQGLVMSHRQCGKMELNERRSFAI</sequence>
<protein>
    <submittedName>
        <fullName evidence="1">Uncharacterized protein</fullName>
    </submittedName>
</protein>
<dbReference type="Proteomes" id="UP000028582">
    <property type="component" value="Unassembled WGS sequence"/>
</dbReference>
<proteinExistence type="predicted"/>
<comment type="caution">
    <text evidence="1">The sequence shown here is derived from an EMBL/GenBank/DDBJ whole genome shotgun (WGS) entry which is preliminary data.</text>
</comment>
<organism evidence="1 2">
    <name type="scientific">Phytophthora nicotianae P1976</name>
    <dbReference type="NCBI Taxonomy" id="1317066"/>
    <lineage>
        <taxon>Eukaryota</taxon>
        <taxon>Sar</taxon>
        <taxon>Stramenopiles</taxon>
        <taxon>Oomycota</taxon>
        <taxon>Peronosporomycetes</taxon>
        <taxon>Peronosporales</taxon>
        <taxon>Peronosporaceae</taxon>
        <taxon>Phytophthora</taxon>
    </lineage>
</organism>
<accession>A0A080ZUR1</accession>
<dbReference type="EMBL" id="ANJA01002349">
    <property type="protein sequence ID" value="ETO70372.1"/>
    <property type="molecule type" value="Genomic_DNA"/>
</dbReference>
<reference evidence="1 2" key="1">
    <citation type="submission" date="2013-11" db="EMBL/GenBank/DDBJ databases">
        <title>The Genome Sequence of Phytophthora parasitica P1976.</title>
        <authorList>
            <consortium name="The Broad Institute Genomics Platform"/>
            <person name="Russ C."/>
            <person name="Tyler B."/>
            <person name="Panabieres F."/>
            <person name="Shan W."/>
            <person name="Tripathy S."/>
            <person name="Grunwald N."/>
            <person name="Machado M."/>
            <person name="Johnson C.S."/>
            <person name="Walker B."/>
            <person name="Young S."/>
            <person name="Zeng Q."/>
            <person name="Gargeya S."/>
            <person name="Fitzgerald M."/>
            <person name="Haas B."/>
            <person name="Abouelleil A."/>
            <person name="Allen A.W."/>
            <person name="Alvarado L."/>
            <person name="Arachchi H.M."/>
            <person name="Berlin A.M."/>
            <person name="Chapman S.B."/>
            <person name="Gainer-Dewar J."/>
            <person name="Goldberg J."/>
            <person name="Griggs A."/>
            <person name="Gujja S."/>
            <person name="Hansen M."/>
            <person name="Howarth C."/>
            <person name="Imamovic A."/>
            <person name="Ireland A."/>
            <person name="Larimer J."/>
            <person name="McCowan C."/>
            <person name="Murphy C."/>
            <person name="Pearson M."/>
            <person name="Poon T.W."/>
            <person name="Priest M."/>
            <person name="Roberts A."/>
            <person name="Saif S."/>
            <person name="Shea T."/>
            <person name="Sisk P."/>
            <person name="Sykes S."/>
            <person name="Wortman J."/>
            <person name="Nusbaum C."/>
            <person name="Birren B."/>
        </authorList>
    </citation>
    <scope>NUCLEOTIDE SEQUENCE [LARGE SCALE GENOMIC DNA]</scope>
    <source>
        <strain evidence="1 2">P1976</strain>
    </source>
</reference>
<gene>
    <name evidence="1" type="ORF">F444_13132</name>
</gene>
<evidence type="ECO:0000313" key="2">
    <source>
        <dbReference type="Proteomes" id="UP000028582"/>
    </source>
</evidence>
<name>A0A080ZUR1_PHYNI</name>